<dbReference type="HOGENOM" id="CLU_1479985_0_0_10"/>
<accession>I4AFT2</accession>
<dbReference type="STRING" id="880071.Fleli_0333"/>
<evidence type="ECO:0000313" key="3">
    <source>
        <dbReference type="Proteomes" id="UP000006054"/>
    </source>
</evidence>
<evidence type="ECO:0000313" key="2">
    <source>
        <dbReference type="EMBL" id="AFM02817.1"/>
    </source>
</evidence>
<sequence>MQYLDKIILNNSYIWGVSVIIAIIGFFRLAFLIINKDFDLKKIIICIVFFIQLFVFGELFIQRKTSFVENTRKEIRLMIGNDDIEVSVNNLSMDEHTSMILIEYFKTLKNLKRHHSSPRTMGIIIKISSLGKNMELELRQDNENVYEYWVFLNKGESSEKSIGQIIVEDSSLYKLLNLPPQP</sequence>
<gene>
    <name evidence="2" type="ordered locus">Fleli_0333</name>
</gene>
<dbReference type="KEGG" id="fli:Fleli_0333"/>
<dbReference type="AlphaFoldDB" id="I4AFT2"/>
<feature type="transmembrane region" description="Helical" evidence="1">
    <location>
        <begin position="43"/>
        <end position="61"/>
    </location>
</feature>
<evidence type="ECO:0000256" key="1">
    <source>
        <dbReference type="SAM" id="Phobius"/>
    </source>
</evidence>
<keyword evidence="1" id="KW-0472">Membrane</keyword>
<reference evidence="3" key="1">
    <citation type="submission" date="2012-06" db="EMBL/GenBank/DDBJ databases">
        <title>The complete genome of Flexibacter litoralis DSM 6794.</title>
        <authorList>
            <person name="Lucas S."/>
            <person name="Copeland A."/>
            <person name="Lapidus A."/>
            <person name="Glavina del Rio T."/>
            <person name="Dalin E."/>
            <person name="Tice H."/>
            <person name="Bruce D."/>
            <person name="Goodwin L."/>
            <person name="Pitluck S."/>
            <person name="Peters L."/>
            <person name="Ovchinnikova G."/>
            <person name="Lu M."/>
            <person name="Kyrpides N."/>
            <person name="Mavromatis K."/>
            <person name="Ivanova N."/>
            <person name="Brettin T."/>
            <person name="Detter J.C."/>
            <person name="Han C."/>
            <person name="Larimer F."/>
            <person name="Land M."/>
            <person name="Hauser L."/>
            <person name="Markowitz V."/>
            <person name="Cheng J.-F."/>
            <person name="Hugenholtz P."/>
            <person name="Woyke T."/>
            <person name="Wu D."/>
            <person name="Spring S."/>
            <person name="Lang E."/>
            <person name="Kopitz M."/>
            <person name="Brambilla E."/>
            <person name="Klenk H.-P."/>
            <person name="Eisen J.A."/>
        </authorList>
    </citation>
    <scope>NUCLEOTIDE SEQUENCE [LARGE SCALE GENOMIC DNA]</scope>
    <source>
        <strain evidence="3">ATCC 23117 / DSM 6794 / NBRC 15988 / NCIMB 1366 / Sio-4</strain>
    </source>
</reference>
<dbReference type="EMBL" id="CP003345">
    <property type="protein sequence ID" value="AFM02817.1"/>
    <property type="molecule type" value="Genomic_DNA"/>
</dbReference>
<protein>
    <submittedName>
        <fullName evidence="2">Uncharacterized protein</fullName>
    </submittedName>
</protein>
<name>I4AFT2_BERLS</name>
<proteinExistence type="predicted"/>
<feature type="transmembrane region" description="Helical" evidence="1">
    <location>
        <begin position="12"/>
        <end position="31"/>
    </location>
</feature>
<dbReference type="Proteomes" id="UP000006054">
    <property type="component" value="Chromosome"/>
</dbReference>
<dbReference type="RefSeq" id="WP_014796279.1">
    <property type="nucleotide sequence ID" value="NC_018018.1"/>
</dbReference>
<keyword evidence="1" id="KW-0812">Transmembrane</keyword>
<organism evidence="2 3">
    <name type="scientific">Bernardetia litoralis (strain ATCC 23117 / DSM 6794 / NBRC 15988 / NCIMB 1366 / Fx l1 / Sio-4)</name>
    <name type="common">Flexibacter litoralis</name>
    <dbReference type="NCBI Taxonomy" id="880071"/>
    <lineage>
        <taxon>Bacteria</taxon>
        <taxon>Pseudomonadati</taxon>
        <taxon>Bacteroidota</taxon>
        <taxon>Cytophagia</taxon>
        <taxon>Cytophagales</taxon>
        <taxon>Bernardetiaceae</taxon>
        <taxon>Bernardetia</taxon>
    </lineage>
</organism>
<keyword evidence="3" id="KW-1185">Reference proteome</keyword>
<keyword evidence="1" id="KW-1133">Transmembrane helix</keyword>